<reference evidence="20 21" key="1">
    <citation type="submission" date="2016-10" db="EMBL/GenBank/DDBJ databases">
        <authorList>
            <person name="de Groot N.N."/>
        </authorList>
    </citation>
    <scope>NUCLEOTIDE SEQUENCE [LARGE SCALE GENOMIC DNA]</scope>
    <source>
        <strain evidence="20 21">ATCC 35022</strain>
    </source>
</reference>
<dbReference type="SUPFAM" id="SSF53448">
    <property type="entry name" value="Nucleotide-diphospho-sugar transferases"/>
    <property type="match status" value="1"/>
</dbReference>
<dbReference type="PANTHER" id="PTHR43584">
    <property type="entry name" value="NUCLEOTIDYL TRANSFERASE"/>
    <property type="match status" value="1"/>
</dbReference>
<keyword evidence="14 18" id="KW-0961">Cell wall biogenesis/degradation</keyword>
<evidence type="ECO:0000313" key="20">
    <source>
        <dbReference type="EMBL" id="SDB15406.1"/>
    </source>
</evidence>
<feature type="binding site" evidence="18">
    <location>
        <position position="25"/>
    </location>
    <ligand>
        <name>UDP-N-acetyl-alpha-D-glucosamine</name>
        <dbReference type="ChEBI" id="CHEBI:57705"/>
    </ligand>
</feature>
<dbReference type="InterPro" id="IPR025877">
    <property type="entry name" value="MobA-like_NTP_Trfase"/>
</dbReference>
<feature type="binding site" evidence="18">
    <location>
        <position position="361"/>
    </location>
    <ligand>
        <name>UDP-N-acetyl-alpha-D-glucosamine</name>
        <dbReference type="ChEBI" id="CHEBI:57705"/>
    </ligand>
</feature>
<feature type="binding site" evidence="18">
    <location>
        <position position="78"/>
    </location>
    <ligand>
        <name>UDP-N-acetyl-alpha-D-glucosamine</name>
        <dbReference type="ChEBI" id="CHEBI:57705"/>
    </ligand>
</feature>
<comment type="pathway">
    <text evidence="18">Bacterial outer membrane biogenesis; LPS lipid A biosynthesis.</text>
</comment>
<dbReference type="GO" id="GO:0019134">
    <property type="term" value="F:glucosamine-1-phosphate N-acetyltransferase activity"/>
    <property type="evidence" value="ECO:0007669"/>
    <property type="project" value="UniProtKB-UniRule"/>
</dbReference>
<keyword evidence="11 18" id="KW-0573">Peptidoglycan synthesis</keyword>
<feature type="binding site" evidence="18">
    <location>
        <position position="143"/>
    </location>
    <ligand>
        <name>UDP-N-acetyl-alpha-D-glucosamine</name>
        <dbReference type="ChEBI" id="CHEBI:57705"/>
    </ligand>
</feature>
<evidence type="ECO:0000256" key="14">
    <source>
        <dbReference type="ARBA" id="ARBA00023316"/>
    </source>
</evidence>
<evidence type="ECO:0000256" key="18">
    <source>
        <dbReference type="HAMAP-Rule" id="MF_01631"/>
    </source>
</evidence>
<evidence type="ECO:0000259" key="19">
    <source>
        <dbReference type="Pfam" id="PF12804"/>
    </source>
</evidence>
<dbReference type="UniPathway" id="UPA00113">
    <property type="reaction ID" value="UER00532"/>
</dbReference>
<dbReference type="InterPro" id="IPR001451">
    <property type="entry name" value="Hexapep"/>
</dbReference>
<dbReference type="Pfam" id="PF12804">
    <property type="entry name" value="NTP_transf_3"/>
    <property type="match status" value="1"/>
</dbReference>
<dbReference type="InterPro" id="IPR018357">
    <property type="entry name" value="Hexapep_transf_CS"/>
</dbReference>
<protein>
    <recommendedName>
        <fullName evidence="18">Bifunctional protein GlmU</fullName>
    </recommendedName>
    <domain>
        <recommendedName>
            <fullName evidence="18">UDP-N-acetylglucosamine pyrophosphorylase</fullName>
            <ecNumber evidence="18">2.7.7.23</ecNumber>
        </recommendedName>
        <alternativeName>
            <fullName evidence="18">N-acetylglucosamine-1-phosphate uridyltransferase</fullName>
        </alternativeName>
    </domain>
    <domain>
        <recommendedName>
            <fullName evidence="18">Glucosamine-1-phosphate N-acetyltransferase</fullName>
            <ecNumber evidence="18">2.3.1.157</ecNumber>
        </recommendedName>
    </domain>
</protein>
<keyword evidence="13 18" id="KW-0012">Acyltransferase</keyword>
<dbReference type="Gene3D" id="2.160.10.10">
    <property type="entry name" value="Hexapeptide repeat proteins"/>
    <property type="match status" value="1"/>
</dbReference>
<evidence type="ECO:0000256" key="15">
    <source>
        <dbReference type="ARBA" id="ARBA00048247"/>
    </source>
</evidence>
<comment type="pathway">
    <text evidence="18">Nucleotide-sugar biosynthesis; UDP-N-acetyl-alpha-D-glucosamine biosynthesis; N-acetyl-alpha-D-glucosamine 1-phosphate from alpha-D-glucosamine 6-phosphate (route II): step 2/2.</text>
</comment>
<accession>A0A1G6B432</accession>
<evidence type="ECO:0000256" key="5">
    <source>
        <dbReference type="ARBA" id="ARBA00022679"/>
    </source>
</evidence>
<dbReference type="NCBIfam" id="TIGR01173">
    <property type="entry name" value="glmU"/>
    <property type="match status" value="1"/>
</dbReference>
<feature type="binding site" evidence="18">
    <location>
        <position position="107"/>
    </location>
    <ligand>
        <name>Mg(2+)</name>
        <dbReference type="ChEBI" id="CHEBI:18420"/>
    </ligand>
</feature>
<evidence type="ECO:0000256" key="10">
    <source>
        <dbReference type="ARBA" id="ARBA00022960"/>
    </source>
</evidence>
<comment type="function">
    <text evidence="17 18">Catalyzes the last two sequential reactions in the de novo biosynthetic pathway for UDP-N-acetylglucosamine (UDP-GlcNAc). The C-terminal domain catalyzes the transfer of acetyl group from acetyl coenzyme A to glucosamine-1-phosphate (GlcN-1-P) to produce N-acetylglucosamine-1-phosphate (GlcNAc-1-P), which is converted into UDP-GlcNAc by the transfer of uridine 5-monophosphate (from uridine 5-triphosphate), a reaction catalyzed by the N-terminal domain.</text>
</comment>
<dbReference type="GO" id="GO:0000902">
    <property type="term" value="P:cell morphogenesis"/>
    <property type="evidence" value="ECO:0007669"/>
    <property type="project" value="UniProtKB-UniRule"/>
</dbReference>
<evidence type="ECO:0000256" key="2">
    <source>
        <dbReference type="ARBA" id="ARBA00007707"/>
    </source>
</evidence>
<feature type="binding site" evidence="18">
    <location>
        <position position="389"/>
    </location>
    <ligand>
        <name>acetyl-CoA</name>
        <dbReference type="ChEBI" id="CHEBI:57288"/>
    </ligand>
</feature>
<dbReference type="Pfam" id="PF00132">
    <property type="entry name" value="Hexapep"/>
    <property type="match status" value="2"/>
</dbReference>
<proteinExistence type="inferred from homology"/>
<keyword evidence="9 18" id="KW-0460">Magnesium</keyword>
<keyword evidence="12 18" id="KW-0511">Multifunctional enzyme</keyword>
<dbReference type="GO" id="GO:0071555">
    <property type="term" value="P:cell wall organization"/>
    <property type="evidence" value="ECO:0007669"/>
    <property type="project" value="UniProtKB-KW"/>
</dbReference>
<evidence type="ECO:0000256" key="1">
    <source>
        <dbReference type="ARBA" id="ARBA00004496"/>
    </source>
</evidence>
<dbReference type="PROSITE" id="PS00101">
    <property type="entry name" value="HEXAPEP_TRANSFERASES"/>
    <property type="match status" value="2"/>
</dbReference>
<dbReference type="CDD" id="cd03353">
    <property type="entry name" value="LbH_GlmU_C"/>
    <property type="match status" value="1"/>
</dbReference>
<feature type="binding site" evidence="18">
    <location>
        <begin position="105"/>
        <end position="107"/>
    </location>
    <ligand>
        <name>UDP-N-acetyl-alpha-D-glucosamine</name>
        <dbReference type="ChEBI" id="CHEBI:57705"/>
    </ligand>
</feature>
<dbReference type="EC" id="2.7.7.23" evidence="18"/>
<keyword evidence="21" id="KW-1185">Reference proteome</keyword>
<dbReference type="STRING" id="665467.SAMN02982931_01204"/>
<feature type="binding site" evidence="18">
    <location>
        <position position="157"/>
    </location>
    <ligand>
        <name>UDP-N-acetyl-alpha-D-glucosamine</name>
        <dbReference type="ChEBI" id="CHEBI:57705"/>
    </ligand>
</feature>
<comment type="subunit">
    <text evidence="18">Homotrimer.</text>
</comment>
<comment type="similarity">
    <text evidence="3 18">In the N-terminal section; belongs to the N-acetylglucosamine-1-phosphate uridyltransferase family.</text>
</comment>
<keyword evidence="10 18" id="KW-0133">Cell shape</keyword>
<evidence type="ECO:0000256" key="6">
    <source>
        <dbReference type="ARBA" id="ARBA00022695"/>
    </source>
</evidence>
<comment type="catalytic activity">
    <reaction evidence="16 18">
        <text>N-acetyl-alpha-D-glucosamine 1-phosphate + UTP + H(+) = UDP-N-acetyl-alpha-D-glucosamine + diphosphate</text>
        <dbReference type="Rhea" id="RHEA:13509"/>
        <dbReference type="ChEBI" id="CHEBI:15378"/>
        <dbReference type="ChEBI" id="CHEBI:33019"/>
        <dbReference type="ChEBI" id="CHEBI:46398"/>
        <dbReference type="ChEBI" id="CHEBI:57705"/>
        <dbReference type="ChEBI" id="CHEBI:57776"/>
        <dbReference type="EC" id="2.7.7.23"/>
    </reaction>
</comment>
<keyword evidence="6 18" id="KW-0548">Nucleotidyltransferase</keyword>
<dbReference type="RefSeq" id="WP_090875460.1">
    <property type="nucleotide sequence ID" value="NZ_FMXQ01000002.1"/>
</dbReference>
<dbReference type="InterPro" id="IPR005882">
    <property type="entry name" value="Bifunctional_GlmU"/>
</dbReference>
<evidence type="ECO:0000256" key="17">
    <source>
        <dbReference type="ARBA" id="ARBA00049628"/>
    </source>
</evidence>
<dbReference type="InterPro" id="IPR029044">
    <property type="entry name" value="Nucleotide-diphossugar_trans"/>
</dbReference>
<feature type="region of interest" description="Linker" evidence="18">
    <location>
        <begin position="231"/>
        <end position="251"/>
    </location>
</feature>
<dbReference type="UniPathway" id="UPA00973"/>
<dbReference type="GO" id="GO:0000287">
    <property type="term" value="F:magnesium ion binding"/>
    <property type="evidence" value="ECO:0007669"/>
    <property type="project" value="UniProtKB-UniRule"/>
</dbReference>
<dbReference type="EMBL" id="FMXQ01000002">
    <property type="protein sequence ID" value="SDB15406.1"/>
    <property type="molecule type" value="Genomic_DNA"/>
</dbReference>
<feature type="domain" description="MobA-like NTP transferase" evidence="19">
    <location>
        <begin position="8"/>
        <end position="135"/>
    </location>
</feature>
<evidence type="ECO:0000256" key="7">
    <source>
        <dbReference type="ARBA" id="ARBA00022723"/>
    </source>
</evidence>
<sequence>MPKRSCLAIVLAAGEGTRMRSATPKVMHAVGGRPMLGHVLDAARSAGATRMAVVVGPGAEATRRFVEGTGYPAAIHEQTERLGTAHAVLAARKEFAGQDDILVLYGDTPRITPKTLKRMRRALAGKADVVVLGFRPADPARYGRLIVDGKRLTAIREFNDATTEERAIGLCNAGVMGFSGKAASLLRKIGNANAKGEYYLTDLVELANAAGKAVVALEADADEVLGVDNRAQLAVAERLFQDEARQAALEGGATLIDPQSIYFSHDTKIGRDVVVEPQVFFGPGVTIADGATIRAFSHVEGASIASGAIVGPYARLRPGAEIGPKARVGNFVEVKNAVVDAGAKLNHLSYIGDAHVGAAANIGAGTITCNYDGFAKHHTEIGAGAFVGSNSALVAPVTIGEGAYVGSGSVITRDVAEDALAVARGRQFDRPGWAAEFRKRKAAEKTGK</sequence>
<dbReference type="InterPro" id="IPR011004">
    <property type="entry name" value="Trimer_LpxA-like_sf"/>
</dbReference>
<evidence type="ECO:0000256" key="16">
    <source>
        <dbReference type="ARBA" id="ARBA00048493"/>
    </source>
</evidence>
<dbReference type="EC" id="2.3.1.157" evidence="18"/>
<comment type="catalytic activity">
    <reaction evidence="15 18">
        <text>alpha-D-glucosamine 1-phosphate + acetyl-CoA = N-acetyl-alpha-D-glucosamine 1-phosphate + CoA + H(+)</text>
        <dbReference type="Rhea" id="RHEA:13725"/>
        <dbReference type="ChEBI" id="CHEBI:15378"/>
        <dbReference type="ChEBI" id="CHEBI:57287"/>
        <dbReference type="ChEBI" id="CHEBI:57288"/>
        <dbReference type="ChEBI" id="CHEBI:57776"/>
        <dbReference type="ChEBI" id="CHEBI:58516"/>
        <dbReference type="EC" id="2.3.1.157"/>
    </reaction>
</comment>
<dbReference type="AlphaFoldDB" id="A0A1G6B432"/>
<dbReference type="InterPro" id="IPR038009">
    <property type="entry name" value="GlmU_C_LbH"/>
</dbReference>
<dbReference type="Gene3D" id="3.90.550.10">
    <property type="entry name" value="Spore Coat Polysaccharide Biosynthesis Protein SpsA, Chain A"/>
    <property type="match status" value="1"/>
</dbReference>
<evidence type="ECO:0000256" key="11">
    <source>
        <dbReference type="ARBA" id="ARBA00022984"/>
    </source>
</evidence>
<feature type="binding site" evidence="18">
    <location>
        <begin position="11"/>
        <end position="14"/>
    </location>
    <ligand>
        <name>UDP-N-acetyl-alpha-D-glucosamine</name>
        <dbReference type="ChEBI" id="CHEBI:57705"/>
    </ligand>
</feature>
<evidence type="ECO:0000256" key="13">
    <source>
        <dbReference type="ARBA" id="ARBA00023315"/>
    </source>
</evidence>
<dbReference type="GO" id="GO:0003977">
    <property type="term" value="F:UDP-N-acetylglucosamine diphosphorylase activity"/>
    <property type="evidence" value="ECO:0007669"/>
    <property type="project" value="UniProtKB-UniRule"/>
</dbReference>
<dbReference type="GO" id="GO:0016020">
    <property type="term" value="C:membrane"/>
    <property type="evidence" value="ECO:0007669"/>
    <property type="project" value="GOC"/>
</dbReference>
<feature type="binding site" evidence="18">
    <location>
        <begin position="83"/>
        <end position="84"/>
    </location>
    <ligand>
        <name>UDP-N-acetyl-alpha-D-glucosamine</name>
        <dbReference type="ChEBI" id="CHEBI:57705"/>
    </ligand>
</feature>
<gene>
    <name evidence="18" type="primary">glmU</name>
    <name evidence="20" type="ORF">SAMN02982931_01204</name>
</gene>
<feature type="binding site" evidence="18">
    <location>
        <begin position="370"/>
        <end position="371"/>
    </location>
    <ligand>
        <name>acetyl-CoA</name>
        <dbReference type="ChEBI" id="CHEBI:57288"/>
    </ligand>
</feature>
<dbReference type="PANTHER" id="PTHR43584:SF3">
    <property type="entry name" value="BIFUNCTIONAL PROTEIN GLMU"/>
    <property type="match status" value="1"/>
</dbReference>
<keyword evidence="7 18" id="KW-0479">Metal-binding</keyword>
<feature type="binding site" evidence="18">
    <location>
        <position position="364"/>
    </location>
    <ligand>
        <name>acetyl-CoA</name>
        <dbReference type="ChEBI" id="CHEBI:57288"/>
    </ligand>
</feature>
<dbReference type="InterPro" id="IPR050065">
    <property type="entry name" value="GlmU-like"/>
</dbReference>
<dbReference type="HAMAP" id="MF_01631">
    <property type="entry name" value="GlmU"/>
    <property type="match status" value="1"/>
</dbReference>
<keyword evidence="5 18" id="KW-0808">Transferase</keyword>
<comment type="pathway">
    <text evidence="18">Nucleotide-sugar biosynthesis; UDP-N-acetyl-alpha-D-glucosamine biosynthesis; UDP-N-acetyl-alpha-D-glucosamine from N-acetyl-alpha-D-glucosamine 1-phosphate: step 1/1.</text>
</comment>
<feature type="binding site" evidence="18">
    <location>
        <position position="350"/>
    </location>
    <ligand>
        <name>UDP-N-acetyl-alpha-D-glucosamine</name>
        <dbReference type="ChEBI" id="CHEBI:57705"/>
    </ligand>
</feature>
<dbReference type="GO" id="GO:0009245">
    <property type="term" value="P:lipid A biosynthetic process"/>
    <property type="evidence" value="ECO:0007669"/>
    <property type="project" value="UniProtKB-UniRule"/>
</dbReference>
<dbReference type="GO" id="GO:0005737">
    <property type="term" value="C:cytoplasm"/>
    <property type="evidence" value="ECO:0007669"/>
    <property type="project" value="UniProtKB-SubCell"/>
</dbReference>
<feature type="binding site" evidence="18">
    <location>
        <position position="317"/>
    </location>
    <ligand>
        <name>UDP-N-acetyl-alpha-D-glucosamine</name>
        <dbReference type="ChEBI" id="CHEBI:57705"/>
    </ligand>
</feature>
<comment type="caution">
    <text evidence="18">Lacks conserved residue(s) required for the propagation of feature annotation.</text>
</comment>
<feature type="binding site" evidence="18">
    <location>
        <position position="407"/>
    </location>
    <ligand>
        <name>acetyl-CoA</name>
        <dbReference type="ChEBI" id="CHEBI:57288"/>
    </ligand>
</feature>
<dbReference type="NCBIfam" id="NF010933">
    <property type="entry name" value="PRK14353.1"/>
    <property type="match status" value="1"/>
</dbReference>
<feature type="active site" description="Proton acceptor" evidence="18">
    <location>
        <position position="347"/>
    </location>
</feature>
<comment type="subcellular location">
    <subcellularLocation>
        <location evidence="1 18">Cytoplasm</location>
    </subcellularLocation>
</comment>
<dbReference type="SUPFAM" id="SSF51161">
    <property type="entry name" value="Trimeric LpxA-like enzymes"/>
    <property type="match status" value="1"/>
</dbReference>
<comment type="similarity">
    <text evidence="2 18">In the C-terminal section; belongs to the transferase hexapeptide repeat family.</text>
</comment>
<organism evidence="20 21">
    <name type="scientific">Bauldia litoralis</name>
    <dbReference type="NCBI Taxonomy" id="665467"/>
    <lineage>
        <taxon>Bacteria</taxon>
        <taxon>Pseudomonadati</taxon>
        <taxon>Pseudomonadota</taxon>
        <taxon>Alphaproteobacteria</taxon>
        <taxon>Hyphomicrobiales</taxon>
        <taxon>Kaistiaceae</taxon>
        <taxon>Bauldia</taxon>
    </lineage>
</organism>
<dbReference type="OrthoDB" id="9775031at2"/>
<dbReference type="CDD" id="cd02540">
    <property type="entry name" value="GT2_GlmU_N_bac"/>
    <property type="match status" value="1"/>
</dbReference>
<keyword evidence="4 18" id="KW-0963">Cytoplasm</keyword>
<evidence type="ECO:0000256" key="3">
    <source>
        <dbReference type="ARBA" id="ARBA00007947"/>
    </source>
</evidence>
<comment type="cofactor">
    <cofactor evidence="18">
        <name>Mg(2+)</name>
        <dbReference type="ChEBI" id="CHEBI:18420"/>
    </cofactor>
    <text evidence="18">Binds 1 Mg(2+) ion per subunit.</text>
</comment>
<dbReference type="GO" id="GO:0006048">
    <property type="term" value="P:UDP-N-acetylglucosamine biosynthetic process"/>
    <property type="evidence" value="ECO:0007669"/>
    <property type="project" value="UniProtKB-UniPathway"/>
</dbReference>
<evidence type="ECO:0000256" key="8">
    <source>
        <dbReference type="ARBA" id="ARBA00022737"/>
    </source>
</evidence>
<evidence type="ECO:0000313" key="21">
    <source>
        <dbReference type="Proteomes" id="UP000199071"/>
    </source>
</evidence>
<name>A0A1G6B432_9HYPH</name>
<feature type="binding site" evidence="18">
    <location>
        <position position="172"/>
    </location>
    <ligand>
        <name>UDP-N-acetyl-alpha-D-glucosamine</name>
        <dbReference type="ChEBI" id="CHEBI:57705"/>
    </ligand>
</feature>
<dbReference type="GO" id="GO:0009252">
    <property type="term" value="P:peptidoglycan biosynthetic process"/>
    <property type="evidence" value="ECO:0007669"/>
    <property type="project" value="UniProtKB-UniRule"/>
</dbReference>
<dbReference type="Proteomes" id="UP000199071">
    <property type="component" value="Unassembled WGS sequence"/>
</dbReference>
<evidence type="ECO:0000256" key="12">
    <source>
        <dbReference type="ARBA" id="ARBA00023268"/>
    </source>
</evidence>
<feature type="binding site" evidence="18">
    <location>
        <position position="424"/>
    </location>
    <ligand>
        <name>acetyl-CoA</name>
        <dbReference type="ChEBI" id="CHEBI:57288"/>
    </ligand>
</feature>
<feature type="binding site" evidence="18">
    <location>
        <position position="335"/>
    </location>
    <ligand>
        <name>UDP-N-acetyl-alpha-D-glucosamine</name>
        <dbReference type="ChEBI" id="CHEBI:57705"/>
    </ligand>
</feature>
<feature type="region of interest" description="Pyrophosphorylase" evidence="18">
    <location>
        <begin position="1"/>
        <end position="230"/>
    </location>
</feature>
<keyword evidence="8 18" id="KW-0677">Repeat</keyword>
<dbReference type="GO" id="GO:0008360">
    <property type="term" value="P:regulation of cell shape"/>
    <property type="evidence" value="ECO:0007669"/>
    <property type="project" value="UniProtKB-KW"/>
</dbReference>
<evidence type="ECO:0000256" key="4">
    <source>
        <dbReference type="ARBA" id="ARBA00022490"/>
    </source>
</evidence>
<feature type="region of interest" description="N-acetyltransferase" evidence="18">
    <location>
        <begin position="252"/>
        <end position="448"/>
    </location>
</feature>
<evidence type="ECO:0000256" key="9">
    <source>
        <dbReference type="ARBA" id="ARBA00022842"/>
    </source>
</evidence>